<dbReference type="STRING" id="1742973.COMA2_70043"/>
<dbReference type="EMBL" id="CZPZ01000034">
    <property type="protein sequence ID" value="CUS39245.1"/>
    <property type="molecule type" value="Genomic_DNA"/>
</dbReference>
<dbReference type="AlphaFoldDB" id="A0A0S4LRA6"/>
<feature type="region of interest" description="Disordered" evidence="1">
    <location>
        <begin position="1"/>
        <end position="22"/>
    </location>
</feature>
<name>A0A0S4LRA6_9BACT</name>
<feature type="compositionally biased region" description="Pro residues" evidence="1">
    <location>
        <begin position="1"/>
        <end position="10"/>
    </location>
</feature>
<dbReference type="Proteomes" id="UP000198736">
    <property type="component" value="Unassembled WGS sequence"/>
</dbReference>
<organism evidence="2 3">
    <name type="scientific">Candidatus Nitrospira nitrificans</name>
    <dbReference type="NCBI Taxonomy" id="1742973"/>
    <lineage>
        <taxon>Bacteria</taxon>
        <taxon>Pseudomonadati</taxon>
        <taxon>Nitrospirota</taxon>
        <taxon>Nitrospiria</taxon>
        <taxon>Nitrospirales</taxon>
        <taxon>Nitrospiraceae</taxon>
        <taxon>Nitrospira</taxon>
    </lineage>
</organism>
<dbReference type="OrthoDB" id="9797974at2"/>
<sequence length="93" mass="10287">MARAGPPPEQPNNSLSDDQTADPAWDVELLRVLVSRKGIQVEAQWAIHPQLKQDLLPTEWQEVKDLMAQVTDIVGNRFSEALANVEPIPPGHA</sequence>
<protein>
    <submittedName>
        <fullName evidence="2">Uncharacterized protein</fullName>
    </submittedName>
</protein>
<reference evidence="3" key="1">
    <citation type="submission" date="2015-10" db="EMBL/GenBank/DDBJ databases">
        <authorList>
            <person name="Luecker S."/>
            <person name="Luecker S."/>
        </authorList>
    </citation>
    <scope>NUCLEOTIDE SEQUENCE [LARGE SCALE GENOMIC DNA]</scope>
</reference>
<dbReference type="RefSeq" id="WP_090901462.1">
    <property type="nucleotide sequence ID" value="NZ_CZPZ01000034.1"/>
</dbReference>
<keyword evidence="3" id="KW-1185">Reference proteome</keyword>
<evidence type="ECO:0000313" key="2">
    <source>
        <dbReference type="EMBL" id="CUS39245.1"/>
    </source>
</evidence>
<accession>A0A0S4LRA6</accession>
<evidence type="ECO:0000256" key="1">
    <source>
        <dbReference type="SAM" id="MobiDB-lite"/>
    </source>
</evidence>
<gene>
    <name evidence="2" type="ORF">COMA2_70043</name>
</gene>
<evidence type="ECO:0000313" key="3">
    <source>
        <dbReference type="Proteomes" id="UP000198736"/>
    </source>
</evidence>
<proteinExistence type="predicted"/>